<organism evidence="1">
    <name type="scientific">Vitis vinifera</name>
    <name type="common">Grape</name>
    <dbReference type="NCBI Taxonomy" id="29760"/>
    <lineage>
        <taxon>Eukaryota</taxon>
        <taxon>Viridiplantae</taxon>
        <taxon>Streptophyta</taxon>
        <taxon>Embryophyta</taxon>
        <taxon>Tracheophyta</taxon>
        <taxon>Spermatophyta</taxon>
        <taxon>Magnoliopsida</taxon>
        <taxon>eudicotyledons</taxon>
        <taxon>Gunneridae</taxon>
        <taxon>Pentapetalae</taxon>
        <taxon>rosids</taxon>
        <taxon>Vitales</taxon>
        <taxon>Vitaceae</taxon>
        <taxon>Viteae</taxon>
        <taxon>Vitis</taxon>
    </lineage>
</organism>
<reference evidence="1" key="1">
    <citation type="journal article" date="2007" name="PLoS ONE">
        <title>The first genome sequence of an elite grapevine cultivar (Pinot noir Vitis vinifera L.): coping with a highly heterozygous genome.</title>
        <authorList>
            <person name="Velasco R."/>
            <person name="Zharkikh A."/>
            <person name="Troggio M."/>
            <person name="Cartwright D.A."/>
            <person name="Cestaro A."/>
            <person name="Pruss D."/>
            <person name="Pindo M."/>
            <person name="FitzGerald L.M."/>
            <person name="Vezzulli S."/>
            <person name="Reid J."/>
            <person name="Malacarne G."/>
            <person name="Iliev D."/>
            <person name="Coppola G."/>
            <person name="Wardell B."/>
            <person name="Micheletti D."/>
            <person name="Macalma T."/>
            <person name="Facci M."/>
            <person name="Mitchell J.T."/>
            <person name="Perazzolli M."/>
            <person name="Eldredge G."/>
            <person name="Gatto P."/>
            <person name="Oyzerski R."/>
            <person name="Moretto M."/>
            <person name="Gutin N."/>
            <person name="Stefanini M."/>
            <person name="Chen Y."/>
            <person name="Segala C."/>
            <person name="Davenport C."/>
            <person name="Dematte L."/>
            <person name="Mraz A."/>
            <person name="Battilana J."/>
            <person name="Stormo K."/>
            <person name="Costa F."/>
            <person name="Tao Q."/>
            <person name="Si-Ammour A."/>
            <person name="Harkins T."/>
            <person name="Lackey A."/>
            <person name="Perbost C."/>
            <person name="Taillon B."/>
            <person name="Stella A."/>
            <person name="Solovyev V."/>
            <person name="Fawcett J.A."/>
            <person name="Sterck L."/>
            <person name="Vandepoele K."/>
            <person name="Grando S.M."/>
            <person name="Toppo S."/>
            <person name="Moser C."/>
            <person name="Lanchbury J."/>
            <person name="Bogden R."/>
            <person name="Skolnick M."/>
            <person name="Sgaramella V."/>
            <person name="Bhatnagar S.K."/>
            <person name="Fontana P."/>
            <person name="Gutin A."/>
            <person name="Van de Peer Y."/>
            <person name="Salamini F."/>
            <person name="Viola R."/>
        </authorList>
    </citation>
    <scope>NUCLEOTIDE SEQUENCE</scope>
</reference>
<dbReference type="Gene3D" id="2.40.70.10">
    <property type="entry name" value="Acid Proteases"/>
    <property type="match status" value="1"/>
</dbReference>
<dbReference type="PANTHER" id="PTHR33067:SF32">
    <property type="entry name" value="ASPARTIC PEPTIDASE DDI1-TYPE DOMAIN-CONTAINING PROTEIN"/>
    <property type="match status" value="1"/>
</dbReference>
<dbReference type="EMBL" id="AM439502">
    <property type="protein sequence ID" value="CAN71785.1"/>
    <property type="molecule type" value="Genomic_DNA"/>
</dbReference>
<gene>
    <name evidence="1" type="ORF">VITISV_018398</name>
</gene>
<dbReference type="AlphaFoldDB" id="A5AXT0"/>
<evidence type="ECO:0000313" key="1">
    <source>
        <dbReference type="EMBL" id="CAN71785.1"/>
    </source>
</evidence>
<evidence type="ECO:0008006" key="2">
    <source>
        <dbReference type="Google" id="ProtNLM"/>
    </source>
</evidence>
<name>A5AXT0_VITVI</name>
<dbReference type="PANTHER" id="PTHR33067">
    <property type="entry name" value="RNA-DIRECTED DNA POLYMERASE-RELATED"/>
    <property type="match status" value="1"/>
</dbReference>
<dbReference type="InterPro" id="IPR021109">
    <property type="entry name" value="Peptidase_aspartic_dom_sf"/>
</dbReference>
<proteinExistence type="predicted"/>
<protein>
    <recommendedName>
        <fullName evidence="2">Aspartic peptidase DDI1-type domain-containing protein</fullName>
    </recommendedName>
</protein>
<accession>A5AXT0</accession>
<sequence length="420" mass="48212">MVAACPHHEFDNWTLVSYFYDDMSPPMKQLLEIMSGEDFMNKNPDEAFQFLDYVVEVSRSWEKPIIKEPLRDRIVIRARTNGVYTLPEGLDVQAKIVAIIRRLDDLEAKKVQKVQIANEGIMQLCLICKINEDQERTNAQTSQAISIKSLQVFLKRKQVSVIIENKAPMKYKDLGCPSVSVQIGDTYVEKTLLDLGANVNLLPYSIYKKLGLGELKATTMTLSLADRSIQDFVVLDTEPLYKGVTFMPIILRRPFLAITNALINCQNGVMQLSFGNMTLELNVFNLSHQQIDHEEEESEEACQIETLIQRPTNQILQNMELMVDSISSIEEVQRRKLLKIPKESKKHGMNGKINLGVLEEELYEKLMKARDNLKFHDGKRNKRRKFKPNKRQVPLFGPITLLNPKIGHKFKVKDHCLQVP</sequence>